<evidence type="ECO:0000256" key="1">
    <source>
        <dbReference type="SAM" id="MobiDB-lite"/>
    </source>
</evidence>
<organism evidence="2 3">
    <name type="scientific">Trichonephila clavipes</name>
    <name type="common">Golden silk orbweaver</name>
    <name type="synonym">Nephila clavipes</name>
    <dbReference type="NCBI Taxonomy" id="2585209"/>
    <lineage>
        <taxon>Eukaryota</taxon>
        <taxon>Metazoa</taxon>
        <taxon>Ecdysozoa</taxon>
        <taxon>Arthropoda</taxon>
        <taxon>Chelicerata</taxon>
        <taxon>Arachnida</taxon>
        <taxon>Araneae</taxon>
        <taxon>Araneomorphae</taxon>
        <taxon>Entelegynae</taxon>
        <taxon>Araneoidea</taxon>
        <taxon>Nephilidae</taxon>
        <taxon>Trichonephila</taxon>
    </lineage>
</organism>
<gene>
    <name evidence="2" type="ORF">TNCV_4395051</name>
</gene>
<comment type="caution">
    <text evidence="2">The sequence shown here is derived from an EMBL/GenBank/DDBJ whole genome shotgun (WGS) entry which is preliminary data.</text>
</comment>
<dbReference type="Proteomes" id="UP000887159">
    <property type="component" value="Unassembled WGS sequence"/>
</dbReference>
<evidence type="ECO:0000313" key="3">
    <source>
        <dbReference type="Proteomes" id="UP000887159"/>
    </source>
</evidence>
<reference evidence="2" key="1">
    <citation type="submission" date="2020-08" db="EMBL/GenBank/DDBJ databases">
        <title>Multicomponent nature underlies the extraordinary mechanical properties of spider dragline silk.</title>
        <authorList>
            <person name="Kono N."/>
            <person name="Nakamura H."/>
            <person name="Mori M."/>
            <person name="Yoshida Y."/>
            <person name="Ohtoshi R."/>
            <person name="Malay A.D."/>
            <person name="Moran D.A.P."/>
            <person name="Tomita M."/>
            <person name="Numata K."/>
            <person name="Arakawa K."/>
        </authorList>
    </citation>
    <scope>NUCLEOTIDE SEQUENCE</scope>
</reference>
<protein>
    <submittedName>
        <fullName evidence="2">Uncharacterized protein</fullName>
    </submittedName>
</protein>
<name>A0A8X7BDT6_TRICX</name>
<proteinExistence type="predicted"/>
<keyword evidence="3" id="KW-1185">Reference proteome</keyword>
<evidence type="ECO:0000313" key="2">
    <source>
        <dbReference type="EMBL" id="GFY28171.1"/>
    </source>
</evidence>
<sequence length="86" mass="9747">MPISLAESSDVLLQGFAALEKKCVVCCCFQSPWSRKAYTISPFRIIMSYLQTIVAGKCPSSAEDDQEKQRRVKKNFSPCTKVIQRR</sequence>
<dbReference type="AlphaFoldDB" id="A0A8X7BDT6"/>
<dbReference type="EMBL" id="BMAU01021383">
    <property type="protein sequence ID" value="GFY28171.1"/>
    <property type="molecule type" value="Genomic_DNA"/>
</dbReference>
<feature type="region of interest" description="Disordered" evidence="1">
    <location>
        <begin position="62"/>
        <end position="86"/>
    </location>
</feature>
<accession>A0A8X7BDT6</accession>